<keyword evidence="4" id="KW-1185">Reference proteome</keyword>
<protein>
    <recommendedName>
        <fullName evidence="2">Lipoxygenase domain-containing protein</fullName>
    </recommendedName>
</protein>
<reference evidence="3" key="1">
    <citation type="journal article" date="2016" name="Nat. Genet.">
        <title>A high-quality carrot genome assembly provides new insights into carotenoid accumulation and asterid genome evolution.</title>
        <authorList>
            <person name="Iorizzo M."/>
            <person name="Ellison S."/>
            <person name="Senalik D."/>
            <person name="Zeng P."/>
            <person name="Satapoomin P."/>
            <person name="Huang J."/>
            <person name="Bowman M."/>
            <person name="Iovene M."/>
            <person name="Sanseverino W."/>
            <person name="Cavagnaro P."/>
            <person name="Yildiz M."/>
            <person name="Macko-Podgorni A."/>
            <person name="Moranska E."/>
            <person name="Grzebelus E."/>
            <person name="Grzebelus D."/>
            <person name="Ashrafi H."/>
            <person name="Zheng Z."/>
            <person name="Cheng S."/>
            <person name="Spooner D."/>
            <person name="Van Deynze A."/>
            <person name="Simon P."/>
        </authorList>
    </citation>
    <scope>NUCLEOTIDE SEQUENCE</scope>
    <source>
        <tissue evidence="3">Leaf</tissue>
    </source>
</reference>
<dbReference type="Proteomes" id="UP000077755">
    <property type="component" value="Chromosome 7"/>
</dbReference>
<feature type="compositionally biased region" description="Basic and acidic residues" evidence="1">
    <location>
        <begin position="11"/>
        <end position="22"/>
    </location>
</feature>
<dbReference type="GO" id="GO:0046872">
    <property type="term" value="F:metal ion binding"/>
    <property type="evidence" value="ECO:0007669"/>
    <property type="project" value="InterPro"/>
</dbReference>
<organism evidence="3 4">
    <name type="scientific">Daucus carota subsp. sativus</name>
    <name type="common">Carrot</name>
    <dbReference type="NCBI Taxonomy" id="79200"/>
    <lineage>
        <taxon>Eukaryota</taxon>
        <taxon>Viridiplantae</taxon>
        <taxon>Streptophyta</taxon>
        <taxon>Embryophyta</taxon>
        <taxon>Tracheophyta</taxon>
        <taxon>Spermatophyta</taxon>
        <taxon>Magnoliopsida</taxon>
        <taxon>eudicotyledons</taxon>
        <taxon>Gunneridae</taxon>
        <taxon>Pentapetalae</taxon>
        <taxon>asterids</taxon>
        <taxon>campanulids</taxon>
        <taxon>Apiales</taxon>
        <taxon>Apiaceae</taxon>
        <taxon>Apioideae</taxon>
        <taxon>Scandiceae</taxon>
        <taxon>Daucinae</taxon>
        <taxon>Daucus</taxon>
        <taxon>Daucus sect. Daucus</taxon>
    </lineage>
</organism>
<evidence type="ECO:0000313" key="4">
    <source>
        <dbReference type="Proteomes" id="UP000077755"/>
    </source>
</evidence>
<dbReference type="EMBL" id="CP093349">
    <property type="protein sequence ID" value="WOH07613.1"/>
    <property type="molecule type" value="Genomic_DNA"/>
</dbReference>
<dbReference type="Gene3D" id="1.20.245.10">
    <property type="entry name" value="Lipoxygenase-1, Domain 5"/>
    <property type="match status" value="1"/>
</dbReference>
<dbReference type="AlphaFoldDB" id="A0AAF1B7L6"/>
<evidence type="ECO:0000259" key="2">
    <source>
        <dbReference type="Pfam" id="PF00305"/>
    </source>
</evidence>
<dbReference type="Pfam" id="PF00305">
    <property type="entry name" value="Lipoxygenase"/>
    <property type="match status" value="1"/>
</dbReference>
<proteinExistence type="predicted"/>
<gene>
    <name evidence="3" type="ORF">DCAR_0727046</name>
</gene>
<dbReference type="SUPFAM" id="SSF48484">
    <property type="entry name" value="Lipoxigenase"/>
    <property type="match status" value="1"/>
</dbReference>
<accession>A0AAF1B7L6</accession>
<dbReference type="InterPro" id="IPR036226">
    <property type="entry name" value="LipOase_C_sf"/>
</dbReference>
<dbReference type="GO" id="GO:0016702">
    <property type="term" value="F:oxidoreductase activity, acting on single donors with incorporation of molecular oxygen, incorporation of two atoms of oxygen"/>
    <property type="evidence" value="ECO:0007669"/>
    <property type="project" value="InterPro"/>
</dbReference>
<reference evidence="3" key="2">
    <citation type="submission" date="2022-03" db="EMBL/GenBank/DDBJ databases">
        <title>Draft title - Genomic analysis of global carrot germplasm unveils the trajectory of domestication and the origin of high carotenoid orange carrot.</title>
        <authorList>
            <person name="Iorizzo M."/>
            <person name="Ellison S."/>
            <person name="Senalik D."/>
            <person name="Macko-Podgorni A."/>
            <person name="Grzebelus D."/>
            <person name="Bostan H."/>
            <person name="Rolling W."/>
            <person name="Curaba J."/>
            <person name="Simon P."/>
        </authorList>
    </citation>
    <scope>NUCLEOTIDE SEQUENCE</scope>
    <source>
        <tissue evidence="3">Leaf</tissue>
    </source>
</reference>
<evidence type="ECO:0000313" key="3">
    <source>
        <dbReference type="EMBL" id="WOH07613.1"/>
    </source>
</evidence>
<feature type="domain" description="Lipoxygenase" evidence="2">
    <location>
        <begin position="1"/>
        <end position="61"/>
    </location>
</feature>
<name>A0AAF1B7L6_DAUCS</name>
<evidence type="ECO:0000256" key="1">
    <source>
        <dbReference type="SAM" id="MobiDB-lite"/>
    </source>
</evidence>
<feature type="compositionally biased region" description="Polar residues" evidence="1">
    <location>
        <begin position="1"/>
        <end position="10"/>
    </location>
</feature>
<feature type="region of interest" description="Disordered" evidence="1">
    <location>
        <begin position="1"/>
        <end position="23"/>
    </location>
</feature>
<dbReference type="InterPro" id="IPR013819">
    <property type="entry name" value="LipOase_C"/>
</dbReference>
<sequence>MAVVDTLSTHSADEEYIGERSHSSIRTGDAEMFEAFYKFSAKIGQIEKEIEARNRNPKLKKLEVGNT</sequence>